<dbReference type="InterPro" id="IPR058531">
    <property type="entry name" value="Baseplate_J_M"/>
</dbReference>
<dbReference type="PATRIC" id="fig|65700.7.peg.5770"/>
<reference evidence="5 6" key="1">
    <citation type="submission" date="2015-01" db="EMBL/GenBank/DDBJ databases">
        <title>Erwinia tracheiphila.</title>
        <authorList>
            <person name="Shapiro L.R."/>
        </authorList>
    </citation>
    <scope>NUCLEOTIDE SEQUENCE [LARGE SCALE GENOMIC DNA]</scope>
    <source>
        <strain evidence="5 6">BuffGH</strain>
    </source>
</reference>
<comment type="similarity">
    <text evidence="1">Belongs to the Mu gp47/PBSX XkdT family.</text>
</comment>
<dbReference type="InterPro" id="IPR052399">
    <property type="entry name" value="Phage_Baseplate_Assmbl_Protein"/>
</dbReference>
<sequence>MARSVPALTDITQQQLRDIRNQLPDADVSGDSDYAIRANAISGVAQGLYNDQGWILRQIFPDTADHDWLVMHARSRGLSPKPASAASGQAIFTGSVGLKVASGLQFRPRGGNVLYQTTAEATLSDKGSVTVSASAMTPGVMGNLSDNTAATLLSAPQGIDSSVTIKTMRGGTDAESDDSLLSRLLELMRRPPAGGNKYDYRRWAMEVSGVSEAYVYPLRRGYGTVDVVITASGGLPSEETLKAVQAHIDDQRPVTAKDTLIMAPEPLSTDISVKVSLDGLSPDEARAQITLVLTDYFSRLAPGEIAVRTQMGALISDITGVVDYELVTPTGNIVPEVSDKTVQWIRPGTITVDELK</sequence>
<dbReference type="PANTHER" id="PTHR37829:SF3">
    <property type="entry name" value="PROTEIN JAYE-RELATED"/>
    <property type="match status" value="1"/>
</dbReference>
<dbReference type="AlphaFoldDB" id="A0A0M2KE27"/>
<keyword evidence="6" id="KW-1185">Reference proteome</keyword>
<gene>
    <name evidence="5" type="ORF">SY86_23190</name>
</gene>
<evidence type="ECO:0000313" key="6">
    <source>
        <dbReference type="Proteomes" id="UP000033924"/>
    </source>
</evidence>
<evidence type="ECO:0000259" key="4">
    <source>
        <dbReference type="Pfam" id="PF26079"/>
    </source>
</evidence>
<dbReference type="PANTHER" id="PTHR37829">
    <property type="entry name" value="PHAGE-LIKE ELEMENT PBSX PROTEIN XKDT"/>
    <property type="match status" value="1"/>
</dbReference>
<dbReference type="InterPro" id="IPR006949">
    <property type="entry name" value="Barrel_Baseplate_J-like"/>
</dbReference>
<dbReference type="Pfam" id="PF26079">
    <property type="entry name" value="Baseplate_J_C"/>
    <property type="match status" value="1"/>
</dbReference>
<proteinExistence type="inferred from homology"/>
<feature type="domain" description="Baseplate J-like central" evidence="3">
    <location>
        <begin position="192"/>
        <end position="257"/>
    </location>
</feature>
<accession>A0A0M2KE27</accession>
<evidence type="ECO:0000313" key="5">
    <source>
        <dbReference type="EMBL" id="KKF37640.1"/>
    </source>
</evidence>
<organism evidence="5 6">
    <name type="scientific">Erwinia tracheiphila</name>
    <dbReference type="NCBI Taxonomy" id="65700"/>
    <lineage>
        <taxon>Bacteria</taxon>
        <taxon>Pseudomonadati</taxon>
        <taxon>Pseudomonadota</taxon>
        <taxon>Gammaproteobacteria</taxon>
        <taxon>Enterobacterales</taxon>
        <taxon>Erwiniaceae</taxon>
        <taxon>Erwinia</taxon>
    </lineage>
</organism>
<dbReference type="Pfam" id="PF26078">
    <property type="entry name" value="Baseplate_J_M"/>
    <property type="match status" value="1"/>
</dbReference>
<comment type="caution">
    <text evidence="5">The sequence shown here is derived from an EMBL/GenBank/DDBJ whole genome shotgun (WGS) entry which is preliminary data.</text>
</comment>
<dbReference type="Pfam" id="PF04865">
    <property type="entry name" value="Baseplate_J"/>
    <property type="match status" value="1"/>
</dbReference>
<dbReference type="InterPro" id="IPR058530">
    <property type="entry name" value="Baseplate_J-like_C"/>
</dbReference>
<evidence type="ECO:0000256" key="1">
    <source>
        <dbReference type="ARBA" id="ARBA00038087"/>
    </source>
</evidence>
<feature type="domain" description="Baseplate J-like C-terminal" evidence="4">
    <location>
        <begin position="270"/>
        <end position="352"/>
    </location>
</feature>
<dbReference type="Proteomes" id="UP000033924">
    <property type="component" value="Unassembled WGS sequence"/>
</dbReference>
<dbReference type="RefSeq" id="WP_016192704.1">
    <property type="nucleotide sequence ID" value="NZ_CP089932.1"/>
</dbReference>
<name>A0A0M2KE27_9GAMM</name>
<evidence type="ECO:0000259" key="3">
    <source>
        <dbReference type="Pfam" id="PF26078"/>
    </source>
</evidence>
<protein>
    <submittedName>
        <fullName evidence="5">Tail protein</fullName>
    </submittedName>
</protein>
<feature type="domain" description="Baseplate protein J-like barrel" evidence="2">
    <location>
        <begin position="91"/>
        <end position="171"/>
    </location>
</feature>
<dbReference type="STRING" id="65700.SY86_23190"/>
<dbReference type="EMBL" id="JXNU01000003">
    <property type="protein sequence ID" value="KKF37640.1"/>
    <property type="molecule type" value="Genomic_DNA"/>
</dbReference>
<evidence type="ECO:0000259" key="2">
    <source>
        <dbReference type="Pfam" id="PF04865"/>
    </source>
</evidence>